<dbReference type="InterPro" id="IPR052894">
    <property type="entry name" value="AsmA-related"/>
</dbReference>
<dbReference type="RefSeq" id="WP_167074253.1">
    <property type="nucleotide sequence ID" value="NZ_JAAOZC010000007.1"/>
</dbReference>
<keyword evidence="2" id="KW-1185">Reference proteome</keyword>
<sequence length="615" mass="64596">MPLPKSRTAKIILLAGLGLALVLLLAASFPATWLKGRAEAQLGTQFGGPATIATLARENGPSFNPVIRATGIRIAQPAWAGPGDMATIAELRLRVHLFSLLGGHLRSDLLSARGVRLDLVRAADGRENWRKESERKTASSGGSLGAVSIEDAVLRYRDAKRNRTLAVNIRIDPAAGLFLSGSGTINGTAVRLRARGGPMAADRPWPFEGAIQGTALTMQARGIMAAPLDTTHMHFAARARADDLDRIDRVIEAGLFSTQPITLQADVTRTPDRWTLHALRGTVGRSPFSGQIEIRKLEGRSKVDGTIRSTQLDFDDLSNDAALAKGAALARALGPRLVPNTRINIRKIRNTDGVLRVTADHVVSRRSPSPINSASGALTMDHRLLTIAPLRIGLSQGVITGTAIIDQRDDAPQPLVTLALDLANASFSTLTGGNSAGVEAPVIGRMRLKGRGDTVRDAVGHANGAIGMAARSGSLPAKTAAMLGFDLGGAIGGKQGRTALRCAVLRLDMHGGHGTANPLLIDTAASQLSGRGTITFPTEALDLTLTGAPKGKAALRLPGAIYAHGTIRTPTLLTPQKDRPVSTLLTAVKRAVTGRNHPPAGDLDCAGAERRALGF</sequence>
<dbReference type="EMBL" id="JAAOZC010000007">
    <property type="protein sequence ID" value="NIJ09037.1"/>
    <property type="molecule type" value="Genomic_DNA"/>
</dbReference>
<accession>A0ABX0TU33</accession>
<gene>
    <name evidence="1" type="ORF">FHS31_002667</name>
</gene>
<dbReference type="PANTHER" id="PTHR30441">
    <property type="entry name" value="DUF748 DOMAIN-CONTAINING PROTEIN"/>
    <property type="match status" value="1"/>
</dbReference>
<dbReference type="Proteomes" id="UP000727456">
    <property type="component" value="Unassembled WGS sequence"/>
</dbReference>
<evidence type="ECO:0000313" key="2">
    <source>
        <dbReference type="Proteomes" id="UP000727456"/>
    </source>
</evidence>
<evidence type="ECO:0000313" key="1">
    <source>
        <dbReference type="EMBL" id="NIJ09037.1"/>
    </source>
</evidence>
<evidence type="ECO:0008006" key="3">
    <source>
        <dbReference type="Google" id="ProtNLM"/>
    </source>
</evidence>
<dbReference type="PANTHER" id="PTHR30441:SF4">
    <property type="entry name" value="PROTEIN ASMA"/>
    <property type="match status" value="1"/>
</dbReference>
<comment type="caution">
    <text evidence="1">The sequence shown here is derived from an EMBL/GenBank/DDBJ whole genome shotgun (WGS) entry which is preliminary data.</text>
</comment>
<reference evidence="1 2" key="1">
    <citation type="submission" date="2020-03" db="EMBL/GenBank/DDBJ databases">
        <title>Genomic Encyclopedia of Type Strains, Phase III (KMG-III): the genomes of soil and plant-associated and newly described type strains.</title>
        <authorList>
            <person name="Whitman W."/>
        </authorList>
    </citation>
    <scope>NUCLEOTIDE SEQUENCE [LARGE SCALE GENOMIC DNA]</scope>
    <source>
        <strain evidence="1 2">CECT 8804</strain>
    </source>
</reference>
<name>A0ABX0TU33_9SPHN</name>
<protein>
    <recommendedName>
        <fullName evidence="3">AsmA family protein</fullName>
    </recommendedName>
</protein>
<proteinExistence type="predicted"/>
<organism evidence="1 2">
    <name type="scientific">Sphingomonas vulcanisoli</name>
    <dbReference type="NCBI Taxonomy" id="1658060"/>
    <lineage>
        <taxon>Bacteria</taxon>
        <taxon>Pseudomonadati</taxon>
        <taxon>Pseudomonadota</taxon>
        <taxon>Alphaproteobacteria</taxon>
        <taxon>Sphingomonadales</taxon>
        <taxon>Sphingomonadaceae</taxon>
        <taxon>Sphingomonas</taxon>
    </lineage>
</organism>